<dbReference type="Proteomes" id="UP000238413">
    <property type="component" value="Chromosome"/>
</dbReference>
<name>A0ABN5HY21_9ACTN</name>
<dbReference type="InterPro" id="IPR042095">
    <property type="entry name" value="SUMF_sf"/>
</dbReference>
<keyword evidence="2" id="KW-1185">Reference proteome</keyword>
<dbReference type="Gene3D" id="3.90.1580.10">
    <property type="entry name" value="paralog of FGE (formylglycine-generating enzyme)"/>
    <property type="match status" value="1"/>
</dbReference>
<evidence type="ECO:0000313" key="1">
    <source>
        <dbReference type="EMBL" id="AVH55633.1"/>
    </source>
</evidence>
<gene>
    <name evidence="1" type="ORF">C4B68_07395</name>
</gene>
<organism evidence="1 2">
    <name type="scientific">Streptomyces dengpaensis</name>
    <dbReference type="NCBI Taxonomy" id="2049881"/>
    <lineage>
        <taxon>Bacteria</taxon>
        <taxon>Bacillati</taxon>
        <taxon>Actinomycetota</taxon>
        <taxon>Actinomycetes</taxon>
        <taxon>Kitasatosporales</taxon>
        <taxon>Streptomycetaceae</taxon>
        <taxon>Streptomyces</taxon>
    </lineage>
</organism>
<reference evidence="1 2" key="1">
    <citation type="submission" date="2018-02" db="EMBL/GenBank/DDBJ databases">
        <title>Complete genome sequence of Streptomyces dengpaensis, the producer of angucyclines.</title>
        <authorList>
            <person name="Yumei L."/>
        </authorList>
    </citation>
    <scope>NUCLEOTIDE SEQUENCE [LARGE SCALE GENOMIC DNA]</scope>
    <source>
        <strain evidence="1 2">XZHG99</strain>
    </source>
</reference>
<dbReference type="SUPFAM" id="SSF52540">
    <property type="entry name" value="P-loop containing nucleoside triphosphate hydrolases"/>
    <property type="match status" value="1"/>
</dbReference>
<dbReference type="InterPro" id="IPR027417">
    <property type="entry name" value="P-loop_NTPase"/>
</dbReference>
<accession>A0ABN5HY21</accession>
<evidence type="ECO:0008006" key="3">
    <source>
        <dbReference type="Google" id="ProtNLM"/>
    </source>
</evidence>
<dbReference type="EMBL" id="CP026652">
    <property type="protein sequence ID" value="AVH55633.1"/>
    <property type="molecule type" value="Genomic_DNA"/>
</dbReference>
<evidence type="ECO:0000313" key="2">
    <source>
        <dbReference type="Proteomes" id="UP000238413"/>
    </source>
</evidence>
<sequence>MERLAEQVGHQPPVLALGVFERVGSNWLSDSLRQVMAQHNEPFRQQLSRAHPLSPSDRVPPALQGTGLTGLGRHQLVCALSDLHGERRHLVKETNLFFAADTVLGLLPQSPAIVLTRAPVGIASSFARGRLWDRWRYKDRYAQVSASARAPRWRAAFAGLLPADDPDPSTALGRLIAVNAVLLARALHDPGNSARPCLVIPYERHVADREGTLADLAGFVDVTAPVAEEPRSGRERAAVDATFATSGHKDGLVAELQSGEAALVSEAVAATLDQAGQVLDAQVARTAGEWLAGDDLYELRAPAALPVHTRPVPVSHPAPQPAYRAAAPGAGWRNLLVSNAEMAEMLTLLHAGGAPNSRLGTHLLVCPMPHERGGRLHFDEQQRKWRVSRGFEDHPAYWVTWVGAALMAAWNGARLPTRAEVLEATTGARAVNCDYVIGDTCSVAEPGLGREDVHHLVGNVQVWCADGPQQPDEQPVQRYVAGAAWNTPGSWEAVSAVRSRYLLGSSRGVGVRLVRDAHTTNATQLGAWELANLLNRWVTAADSSDQTTPGDLDRLLLDTLGS</sequence>
<protein>
    <recommendedName>
        <fullName evidence="3">Sulfatase-modifying factor enzyme domain-containing protein</fullName>
    </recommendedName>
</protein>
<dbReference type="SUPFAM" id="SSF56436">
    <property type="entry name" value="C-type lectin-like"/>
    <property type="match status" value="1"/>
</dbReference>
<dbReference type="InterPro" id="IPR016187">
    <property type="entry name" value="CTDL_fold"/>
</dbReference>
<proteinExistence type="predicted"/>
<dbReference type="Gene3D" id="3.40.50.300">
    <property type="entry name" value="P-loop containing nucleotide triphosphate hydrolases"/>
    <property type="match status" value="1"/>
</dbReference>